<name>A0A4C1U2Q3_EUMVA</name>
<organism evidence="1 2">
    <name type="scientific">Eumeta variegata</name>
    <name type="common">Bagworm moth</name>
    <name type="synonym">Eumeta japonica</name>
    <dbReference type="NCBI Taxonomy" id="151549"/>
    <lineage>
        <taxon>Eukaryota</taxon>
        <taxon>Metazoa</taxon>
        <taxon>Ecdysozoa</taxon>
        <taxon>Arthropoda</taxon>
        <taxon>Hexapoda</taxon>
        <taxon>Insecta</taxon>
        <taxon>Pterygota</taxon>
        <taxon>Neoptera</taxon>
        <taxon>Endopterygota</taxon>
        <taxon>Lepidoptera</taxon>
        <taxon>Glossata</taxon>
        <taxon>Ditrysia</taxon>
        <taxon>Tineoidea</taxon>
        <taxon>Psychidae</taxon>
        <taxon>Oiketicinae</taxon>
        <taxon>Eumeta</taxon>
    </lineage>
</organism>
<gene>
    <name evidence="1" type="ORF">EVAR_78938_1</name>
</gene>
<evidence type="ECO:0000313" key="2">
    <source>
        <dbReference type="Proteomes" id="UP000299102"/>
    </source>
</evidence>
<reference evidence="1 2" key="1">
    <citation type="journal article" date="2019" name="Commun. Biol.">
        <title>The bagworm genome reveals a unique fibroin gene that provides high tensile strength.</title>
        <authorList>
            <person name="Kono N."/>
            <person name="Nakamura H."/>
            <person name="Ohtoshi R."/>
            <person name="Tomita M."/>
            <person name="Numata K."/>
            <person name="Arakawa K."/>
        </authorList>
    </citation>
    <scope>NUCLEOTIDE SEQUENCE [LARGE SCALE GENOMIC DNA]</scope>
</reference>
<dbReference type="Proteomes" id="UP000299102">
    <property type="component" value="Unassembled WGS sequence"/>
</dbReference>
<sequence length="102" mass="11436">MYGRMFPMDAKTVVTAGHGHSRLSVESSAHFRSFDLSDQFAIEYLMEEGVGRWSGPTELPFTEQNETTETVISHLYSMRHCSGRAGLVTRRSQVDHSAALSR</sequence>
<evidence type="ECO:0000313" key="1">
    <source>
        <dbReference type="EMBL" id="GBP20559.1"/>
    </source>
</evidence>
<proteinExistence type="predicted"/>
<dbReference type="EMBL" id="BGZK01000119">
    <property type="protein sequence ID" value="GBP20559.1"/>
    <property type="molecule type" value="Genomic_DNA"/>
</dbReference>
<protein>
    <submittedName>
        <fullName evidence="1">Uncharacterized protein</fullName>
    </submittedName>
</protein>
<keyword evidence="2" id="KW-1185">Reference proteome</keyword>
<dbReference type="AlphaFoldDB" id="A0A4C1U2Q3"/>
<accession>A0A4C1U2Q3</accession>
<comment type="caution">
    <text evidence="1">The sequence shown here is derived from an EMBL/GenBank/DDBJ whole genome shotgun (WGS) entry which is preliminary data.</text>
</comment>